<dbReference type="GO" id="GO:0016887">
    <property type="term" value="F:ATP hydrolysis activity"/>
    <property type="evidence" value="ECO:0007669"/>
    <property type="project" value="InterPro"/>
</dbReference>
<dbReference type="Gene3D" id="1.20.1560.10">
    <property type="entry name" value="ABC transporter type 1, transmembrane domain"/>
    <property type="match status" value="1"/>
</dbReference>
<protein>
    <submittedName>
        <fullName evidence="10">Heterodimeric efflux ABC transporter, permease/ATP-binding subunit 2</fullName>
    </submittedName>
</protein>
<dbReference type="FunFam" id="3.40.50.300:FF:000299">
    <property type="entry name" value="ABC transporter ATP-binding protein/permease"/>
    <property type="match status" value="1"/>
</dbReference>
<evidence type="ECO:0000256" key="5">
    <source>
        <dbReference type="ARBA" id="ARBA00022741"/>
    </source>
</evidence>
<evidence type="ECO:0000259" key="9">
    <source>
        <dbReference type="PROSITE" id="PS50893"/>
    </source>
</evidence>
<dbReference type="InterPro" id="IPR039421">
    <property type="entry name" value="Type_1_exporter"/>
</dbReference>
<dbReference type="InterPro" id="IPR003439">
    <property type="entry name" value="ABC_transporter-like_ATP-bd"/>
</dbReference>
<feature type="domain" description="ABC transporter" evidence="9">
    <location>
        <begin position="66"/>
        <end position="300"/>
    </location>
</feature>
<accession>A0A3B0SSQ8</accession>
<keyword evidence="7" id="KW-1133">Transmembrane helix</keyword>
<keyword evidence="3" id="KW-1003">Cell membrane</keyword>
<dbReference type="InterPro" id="IPR027417">
    <property type="entry name" value="P-loop_NTPase"/>
</dbReference>
<dbReference type="Gene3D" id="3.40.50.300">
    <property type="entry name" value="P-loop containing nucleotide triphosphate hydrolases"/>
    <property type="match status" value="1"/>
</dbReference>
<evidence type="ECO:0000313" key="10">
    <source>
        <dbReference type="EMBL" id="VAW08915.1"/>
    </source>
</evidence>
<dbReference type="PANTHER" id="PTHR24221:SF654">
    <property type="entry name" value="ATP-BINDING CASSETTE SUB-FAMILY B MEMBER 6"/>
    <property type="match status" value="1"/>
</dbReference>
<keyword evidence="8" id="KW-0472">Membrane</keyword>
<proteinExistence type="predicted"/>
<dbReference type="SUPFAM" id="SSF52540">
    <property type="entry name" value="P-loop containing nucleoside triphosphate hydrolases"/>
    <property type="match status" value="1"/>
</dbReference>
<keyword evidence="5" id="KW-0547">Nucleotide-binding</keyword>
<sequence>MSAGTLVAFLFLVNLLIEPIQRLVETIDQAQSAGAGLRKILGVIDTPVSIPDPPDGETLPEAAIGISFRQVTFSYPGGPQVIRDVSVDIQPGERVAVVGETGSGKTTFAKLATRLLVPDLGTIVIGGIDIDRISIESLRHSVAYVPQEGFLFHGTVADNVRYGRPGVDDATVRGAFGDLGLLDWLDGLPDGVWSEVGERGGNLSAGERQLVAITRAWIANPSVLVLDEATSAVDPALEVQIRRAIEFLTSGRTSITIAHRLSTAEASDRILVFHDGVIVEDGRHGELIDAAGVYAAMHADWEGTTTST</sequence>
<keyword evidence="6 10" id="KW-0067">ATP-binding</keyword>
<organism evidence="10">
    <name type="scientific">hydrothermal vent metagenome</name>
    <dbReference type="NCBI Taxonomy" id="652676"/>
    <lineage>
        <taxon>unclassified sequences</taxon>
        <taxon>metagenomes</taxon>
        <taxon>ecological metagenomes</taxon>
    </lineage>
</organism>
<comment type="subcellular location">
    <subcellularLocation>
        <location evidence="1">Cell membrane</location>
        <topology evidence="1">Multi-pass membrane protein</topology>
    </subcellularLocation>
</comment>
<dbReference type="InterPro" id="IPR003593">
    <property type="entry name" value="AAA+_ATPase"/>
</dbReference>
<dbReference type="EMBL" id="UOEI01000652">
    <property type="protein sequence ID" value="VAW08915.1"/>
    <property type="molecule type" value="Genomic_DNA"/>
</dbReference>
<evidence type="ECO:0000256" key="8">
    <source>
        <dbReference type="ARBA" id="ARBA00023136"/>
    </source>
</evidence>
<dbReference type="PROSITE" id="PS50893">
    <property type="entry name" value="ABC_TRANSPORTER_2"/>
    <property type="match status" value="1"/>
</dbReference>
<evidence type="ECO:0000256" key="2">
    <source>
        <dbReference type="ARBA" id="ARBA00022448"/>
    </source>
</evidence>
<dbReference type="GO" id="GO:0034040">
    <property type="term" value="F:ATPase-coupled lipid transmembrane transporter activity"/>
    <property type="evidence" value="ECO:0007669"/>
    <property type="project" value="TreeGrafter"/>
</dbReference>
<evidence type="ECO:0000256" key="6">
    <source>
        <dbReference type="ARBA" id="ARBA00022840"/>
    </source>
</evidence>
<reference evidence="10" key="1">
    <citation type="submission" date="2018-06" db="EMBL/GenBank/DDBJ databases">
        <authorList>
            <person name="Zhirakovskaya E."/>
        </authorList>
    </citation>
    <scope>NUCLEOTIDE SEQUENCE</scope>
</reference>
<dbReference type="Pfam" id="PF00005">
    <property type="entry name" value="ABC_tran"/>
    <property type="match status" value="1"/>
</dbReference>
<keyword evidence="2" id="KW-0813">Transport</keyword>
<dbReference type="SUPFAM" id="SSF90123">
    <property type="entry name" value="ABC transporter transmembrane region"/>
    <property type="match status" value="1"/>
</dbReference>
<name>A0A3B0SSQ8_9ZZZZ</name>
<dbReference type="AlphaFoldDB" id="A0A3B0SSQ8"/>
<evidence type="ECO:0000256" key="3">
    <source>
        <dbReference type="ARBA" id="ARBA00022475"/>
    </source>
</evidence>
<dbReference type="GO" id="GO:0005886">
    <property type="term" value="C:plasma membrane"/>
    <property type="evidence" value="ECO:0007669"/>
    <property type="project" value="UniProtKB-SubCell"/>
</dbReference>
<keyword evidence="4" id="KW-0812">Transmembrane</keyword>
<evidence type="ECO:0000256" key="7">
    <source>
        <dbReference type="ARBA" id="ARBA00022989"/>
    </source>
</evidence>
<dbReference type="PANTHER" id="PTHR24221">
    <property type="entry name" value="ATP-BINDING CASSETTE SUB-FAMILY B"/>
    <property type="match status" value="1"/>
</dbReference>
<dbReference type="GO" id="GO:0005524">
    <property type="term" value="F:ATP binding"/>
    <property type="evidence" value="ECO:0007669"/>
    <property type="project" value="UniProtKB-KW"/>
</dbReference>
<evidence type="ECO:0000256" key="4">
    <source>
        <dbReference type="ARBA" id="ARBA00022692"/>
    </source>
</evidence>
<gene>
    <name evidence="10" type="ORF">MNBD_ACTINO01-213</name>
</gene>
<dbReference type="SMART" id="SM00382">
    <property type="entry name" value="AAA"/>
    <property type="match status" value="1"/>
</dbReference>
<evidence type="ECO:0000256" key="1">
    <source>
        <dbReference type="ARBA" id="ARBA00004651"/>
    </source>
</evidence>
<dbReference type="InterPro" id="IPR036640">
    <property type="entry name" value="ABC1_TM_sf"/>
</dbReference>